<dbReference type="Proteomes" id="UP000799118">
    <property type="component" value="Unassembled WGS sequence"/>
</dbReference>
<feature type="region of interest" description="Disordered" evidence="2">
    <location>
        <begin position="499"/>
        <end position="525"/>
    </location>
</feature>
<proteinExistence type="predicted"/>
<feature type="domain" description="Xylanolytic transcriptional activator regulatory" evidence="3">
    <location>
        <begin position="162"/>
        <end position="234"/>
    </location>
</feature>
<dbReference type="InterPro" id="IPR007219">
    <property type="entry name" value="XnlR_reg_dom"/>
</dbReference>
<accession>A0A6A4I3L9</accession>
<dbReference type="CDD" id="cd12148">
    <property type="entry name" value="fungal_TF_MHR"/>
    <property type="match status" value="1"/>
</dbReference>
<evidence type="ECO:0000313" key="5">
    <source>
        <dbReference type="Proteomes" id="UP000799118"/>
    </source>
</evidence>
<dbReference type="SMART" id="SM00906">
    <property type="entry name" value="Fungal_trans"/>
    <property type="match status" value="1"/>
</dbReference>
<dbReference type="GO" id="GO:0003700">
    <property type="term" value="F:DNA-binding transcription factor activity"/>
    <property type="evidence" value="ECO:0007669"/>
    <property type="project" value="InterPro"/>
</dbReference>
<dbReference type="OrthoDB" id="4456959at2759"/>
<keyword evidence="5" id="KW-1185">Reference proteome</keyword>
<gene>
    <name evidence="4" type="ORF">BT96DRAFT_473594</name>
</gene>
<keyword evidence="1" id="KW-0539">Nucleus</keyword>
<dbReference type="GO" id="GO:0008270">
    <property type="term" value="F:zinc ion binding"/>
    <property type="evidence" value="ECO:0007669"/>
    <property type="project" value="InterPro"/>
</dbReference>
<dbReference type="EMBL" id="ML769422">
    <property type="protein sequence ID" value="KAE9403767.1"/>
    <property type="molecule type" value="Genomic_DNA"/>
</dbReference>
<organism evidence="4 5">
    <name type="scientific">Gymnopus androsaceus JB14</name>
    <dbReference type="NCBI Taxonomy" id="1447944"/>
    <lineage>
        <taxon>Eukaryota</taxon>
        <taxon>Fungi</taxon>
        <taxon>Dikarya</taxon>
        <taxon>Basidiomycota</taxon>
        <taxon>Agaricomycotina</taxon>
        <taxon>Agaricomycetes</taxon>
        <taxon>Agaricomycetidae</taxon>
        <taxon>Agaricales</taxon>
        <taxon>Marasmiineae</taxon>
        <taxon>Omphalotaceae</taxon>
        <taxon>Gymnopus</taxon>
    </lineage>
</organism>
<evidence type="ECO:0000256" key="2">
    <source>
        <dbReference type="SAM" id="MobiDB-lite"/>
    </source>
</evidence>
<evidence type="ECO:0000259" key="3">
    <source>
        <dbReference type="SMART" id="SM00906"/>
    </source>
</evidence>
<feature type="region of interest" description="Disordered" evidence="2">
    <location>
        <begin position="610"/>
        <end position="647"/>
    </location>
</feature>
<name>A0A6A4I3L9_9AGAR</name>
<dbReference type="GO" id="GO:0006351">
    <property type="term" value="P:DNA-templated transcription"/>
    <property type="evidence" value="ECO:0007669"/>
    <property type="project" value="InterPro"/>
</dbReference>
<dbReference type="AlphaFoldDB" id="A0A6A4I3L9"/>
<evidence type="ECO:0000313" key="4">
    <source>
        <dbReference type="EMBL" id="KAE9403767.1"/>
    </source>
</evidence>
<reference evidence="4" key="1">
    <citation type="journal article" date="2019" name="Environ. Microbiol.">
        <title>Fungal ecological strategies reflected in gene transcription - a case study of two litter decomposers.</title>
        <authorList>
            <person name="Barbi F."/>
            <person name="Kohler A."/>
            <person name="Barry K."/>
            <person name="Baskaran P."/>
            <person name="Daum C."/>
            <person name="Fauchery L."/>
            <person name="Ihrmark K."/>
            <person name="Kuo A."/>
            <person name="LaButti K."/>
            <person name="Lipzen A."/>
            <person name="Morin E."/>
            <person name="Grigoriev I.V."/>
            <person name="Henrissat B."/>
            <person name="Lindahl B."/>
            <person name="Martin F."/>
        </authorList>
    </citation>
    <scope>NUCLEOTIDE SEQUENCE</scope>
    <source>
        <strain evidence="4">JB14</strain>
    </source>
</reference>
<dbReference type="GO" id="GO:0003677">
    <property type="term" value="F:DNA binding"/>
    <property type="evidence" value="ECO:0007669"/>
    <property type="project" value="InterPro"/>
</dbReference>
<dbReference type="InterPro" id="IPR050987">
    <property type="entry name" value="AtrR-like"/>
</dbReference>
<dbReference type="PANTHER" id="PTHR46910">
    <property type="entry name" value="TRANSCRIPTION FACTOR PDR1"/>
    <property type="match status" value="1"/>
</dbReference>
<dbReference type="Pfam" id="PF04082">
    <property type="entry name" value="Fungal_trans"/>
    <property type="match status" value="1"/>
</dbReference>
<protein>
    <recommendedName>
        <fullName evidence="3">Xylanolytic transcriptional activator regulatory domain-containing protein</fullName>
    </recommendedName>
</protein>
<sequence>MEIKVNHSDTEENKRIEKIIMRPEFWLTDIWKWVPEPELPAYKFPDNDLLFALIDIYFTEISPYLCLLHQSTFKDAVASGIHLVDPSFGATVLAVCALASRHSDDPRNHINQTDYEQLVGWKWFRQIRLVRPHFVNTTSVYELQLYCLACEFLSSTTIADACWPLVGLGIRLAQERGAHRAKPGQPRTPESELWLRAFWCLMGMDVMQGLSFGRPPATTPTDCDVEQVAECDDEFWRSTFGKPFVQPSGKPSTKSFAVHYNRLLQIAGAIQRTIYAIKRSDVDQLEFKHHHGTSNIEWNQRIVVKHDSALNDWLDSLPEHLRWDPHRTNQVFFCQTVILHTTFYWVQIQLHKKFVMRLARPPCSESGCSPESGTGTGTGTGSNTSSSPNLANLEMKMSFPSLAVCANAARSTVNIAQAHHQRGLHPLPGILSLLANTAAILLVTLWRSKHTAGGGSAASRRELADLQKCFAILKDYENRHQACGRIVDKFSALLRAEHLDSAPDPPQASGVKRNRPVEEAEEEQDITVAPVDWPSGALEGHSSLVNPAVELSGKTPTPAGSDSVWSEFYEIINSNNPTYNSNSNVSVNGFVSSDSGFATRSAISGLEIWSDQDPVPATGTEANGGAGLGMPDISLGPQSQTRPLRPDELKSGLYDSLYLTDGATNTDTNIFGSVASTGLELPDLNGTTTATTTVTETGSSELEPIATLNTTDLEDWNTFMRNVDEALFEVGVGR</sequence>
<feature type="region of interest" description="Disordered" evidence="2">
    <location>
        <begin position="365"/>
        <end position="389"/>
    </location>
</feature>
<dbReference type="PANTHER" id="PTHR46910:SF38">
    <property type="entry name" value="ZN(2)-C6 FUNGAL-TYPE DOMAIN-CONTAINING PROTEIN"/>
    <property type="match status" value="1"/>
</dbReference>
<evidence type="ECO:0000256" key="1">
    <source>
        <dbReference type="ARBA" id="ARBA00023242"/>
    </source>
</evidence>